<comment type="caution">
    <text evidence="1">The sequence shown here is derived from an EMBL/GenBank/DDBJ whole genome shotgun (WGS) entry which is preliminary data.</text>
</comment>
<sequence length="281" mass="31097">MLMVETDEGSPVIMDQIFTLEEECKDVFIDVEAFLRVVGPPQLGSRVENLPFVDGLKGRCMPAVGNEFKKPSPTTLSNDYSEIQGCIQGKKNIPSITSNDIISRASEVVNDVSGRKSYVAPCELSATEGIRWPSSSSLSLIPCKNNGPRAKDEKEETVLESRRTFRSVSMAGETPVENSAVVAHELGPVLQFPQQPAKLPLPPVKAENDSLKMENEVPKKNSHPSKITYQGVQNDMTRQSNVDCDSDVCILEDMSAPASESYCNEYKVDCCFTIFYIKRHR</sequence>
<protein>
    <submittedName>
        <fullName evidence="1">Uncharacterized protein</fullName>
    </submittedName>
</protein>
<gene>
    <name evidence="1" type="ORF">Slati_4049800</name>
</gene>
<accession>A0AAW2TSC6</accession>
<organism evidence="1">
    <name type="scientific">Sesamum latifolium</name>
    <dbReference type="NCBI Taxonomy" id="2727402"/>
    <lineage>
        <taxon>Eukaryota</taxon>
        <taxon>Viridiplantae</taxon>
        <taxon>Streptophyta</taxon>
        <taxon>Embryophyta</taxon>
        <taxon>Tracheophyta</taxon>
        <taxon>Spermatophyta</taxon>
        <taxon>Magnoliopsida</taxon>
        <taxon>eudicotyledons</taxon>
        <taxon>Gunneridae</taxon>
        <taxon>Pentapetalae</taxon>
        <taxon>asterids</taxon>
        <taxon>lamiids</taxon>
        <taxon>Lamiales</taxon>
        <taxon>Pedaliaceae</taxon>
        <taxon>Sesamum</taxon>
    </lineage>
</organism>
<reference evidence="1" key="1">
    <citation type="submission" date="2020-06" db="EMBL/GenBank/DDBJ databases">
        <authorList>
            <person name="Li T."/>
            <person name="Hu X."/>
            <person name="Zhang T."/>
            <person name="Song X."/>
            <person name="Zhang H."/>
            <person name="Dai N."/>
            <person name="Sheng W."/>
            <person name="Hou X."/>
            <person name="Wei L."/>
        </authorList>
    </citation>
    <scope>NUCLEOTIDE SEQUENCE</scope>
    <source>
        <strain evidence="1">KEN1</strain>
        <tissue evidence="1">Leaf</tissue>
    </source>
</reference>
<reference evidence="1" key="2">
    <citation type="journal article" date="2024" name="Plant">
        <title>Genomic evolution and insights into agronomic trait innovations of Sesamum species.</title>
        <authorList>
            <person name="Miao H."/>
            <person name="Wang L."/>
            <person name="Qu L."/>
            <person name="Liu H."/>
            <person name="Sun Y."/>
            <person name="Le M."/>
            <person name="Wang Q."/>
            <person name="Wei S."/>
            <person name="Zheng Y."/>
            <person name="Lin W."/>
            <person name="Duan Y."/>
            <person name="Cao H."/>
            <person name="Xiong S."/>
            <person name="Wang X."/>
            <person name="Wei L."/>
            <person name="Li C."/>
            <person name="Ma Q."/>
            <person name="Ju M."/>
            <person name="Zhao R."/>
            <person name="Li G."/>
            <person name="Mu C."/>
            <person name="Tian Q."/>
            <person name="Mei H."/>
            <person name="Zhang T."/>
            <person name="Gao T."/>
            <person name="Zhang H."/>
        </authorList>
    </citation>
    <scope>NUCLEOTIDE SEQUENCE</scope>
    <source>
        <strain evidence="1">KEN1</strain>
    </source>
</reference>
<name>A0AAW2TSC6_9LAMI</name>
<dbReference type="EMBL" id="JACGWN010000014">
    <property type="protein sequence ID" value="KAL0407359.1"/>
    <property type="molecule type" value="Genomic_DNA"/>
</dbReference>
<evidence type="ECO:0000313" key="1">
    <source>
        <dbReference type="EMBL" id="KAL0407359.1"/>
    </source>
</evidence>
<proteinExistence type="predicted"/>
<dbReference type="AlphaFoldDB" id="A0AAW2TSC6"/>